<accession>A0A1M8AAN8</accession>
<evidence type="ECO:0000313" key="3">
    <source>
        <dbReference type="EMBL" id="SHO79546.1"/>
    </source>
</evidence>
<dbReference type="InterPro" id="IPR002740">
    <property type="entry name" value="EVE_domain"/>
</dbReference>
<dbReference type="PANTHER" id="PTHR14087:SF7">
    <property type="entry name" value="THYMOCYTE NUCLEAR PROTEIN 1"/>
    <property type="match status" value="1"/>
</dbReference>
<feature type="region of interest" description="Disordered" evidence="1">
    <location>
        <begin position="129"/>
        <end position="157"/>
    </location>
</feature>
<evidence type="ECO:0000313" key="4">
    <source>
        <dbReference type="Proteomes" id="UP000186303"/>
    </source>
</evidence>
<sequence length="157" mass="18248">MCCFIIYVLLSDTWIQREGYPDHTAWDPKHPYYDAKSDPENPRWFMVDVEFVRRLPHMVPLALLQHLASSDVTESQRKDVHYLDDKHIESLRGMALLNRSRLSVQPVDAIAYEAICLLGERGGFEQWPGKWNSPSPSISDEGAQVVKSPREQKRRRK</sequence>
<dbReference type="EMBL" id="LT671826">
    <property type="protein sequence ID" value="SHO79546.1"/>
    <property type="molecule type" value="Genomic_DNA"/>
</dbReference>
<dbReference type="AlphaFoldDB" id="A0A1M8AAN8"/>
<gene>
    <name evidence="3" type="ORF">MSYG_3895</name>
</gene>
<reference evidence="4" key="1">
    <citation type="journal article" date="2017" name="Nucleic Acids Res.">
        <title>Proteogenomics produces comprehensive and highly accurate protein-coding gene annotation in a complete genome assembly of Malassezia sympodialis.</title>
        <authorList>
            <person name="Zhu Y."/>
            <person name="Engstroem P.G."/>
            <person name="Tellgren-Roth C."/>
            <person name="Baudo C.D."/>
            <person name="Kennell J.C."/>
            <person name="Sun S."/>
            <person name="Billmyre R.B."/>
            <person name="Schroeder M.S."/>
            <person name="Andersson A."/>
            <person name="Holm T."/>
            <person name="Sigurgeirsson B."/>
            <person name="Wu G."/>
            <person name="Sankaranarayanan S.R."/>
            <person name="Siddharthan R."/>
            <person name="Sanyal K."/>
            <person name="Lundeberg J."/>
            <person name="Nystedt B."/>
            <person name="Boekhout T."/>
            <person name="Dawson T.L. Jr."/>
            <person name="Heitman J."/>
            <person name="Scheynius A."/>
            <person name="Lehtioe J."/>
        </authorList>
    </citation>
    <scope>NUCLEOTIDE SEQUENCE [LARGE SCALE GENOMIC DNA]</scope>
    <source>
        <strain evidence="4">ATCC 42132</strain>
    </source>
</reference>
<feature type="domain" description="EVE" evidence="2">
    <location>
        <begin position="15"/>
        <end position="116"/>
    </location>
</feature>
<dbReference type="InterPro" id="IPR015947">
    <property type="entry name" value="PUA-like_sf"/>
</dbReference>
<dbReference type="STRING" id="1230383.A0A1M8AAN8"/>
<keyword evidence="4" id="KW-1185">Reference proteome</keyword>
<dbReference type="InterPro" id="IPR052181">
    <property type="entry name" value="5hmC_binding"/>
</dbReference>
<dbReference type="Proteomes" id="UP000186303">
    <property type="component" value="Chromosome 6"/>
</dbReference>
<dbReference type="Pfam" id="PF01878">
    <property type="entry name" value="EVE"/>
    <property type="match status" value="1"/>
</dbReference>
<proteinExistence type="predicted"/>
<dbReference type="OrthoDB" id="41445at2759"/>
<dbReference type="VEuPathDB" id="FungiDB:MSYG_3895"/>
<evidence type="ECO:0000259" key="2">
    <source>
        <dbReference type="Pfam" id="PF01878"/>
    </source>
</evidence>
<dbReference type="GO" id="GO:0005634">
    <property type="term" value="C:nucleus"/>
    <property type="evidence" value="ECO:0007669"/>
    <property type="project" value="TreeGrafter"/>
</dbReference>
<dbReference type="PANTHER" id="PTHR14087">
    <property type="entry name" value="THYMOCYTE NUCLEAR PROTEIN 1"/>
    <property type="match status" value="1"/>
</dbReference>
<name>A0A1M8AAN8_MALS4</name>
<dbReference type="Gene3D" id="3.10.590.10">
    <property type="entry name" value="ph1033 like domains"/>
    <property type="match status" value="1"/>
</dbReference>
<protein>
    <recommendedName>
        <fullName evidence="2">EVE domain-containing protein</fullName>
    </recommendedName>
</protein>
<dbReference type="SUPFAM" id="SSF88697">
    <property type="entry name" value="PUA domain-like"/>
    <property type="match status" value="1"/>
</dbReference>
<evidence type="ECO:0000256" key="1">
    <source>
        <dbReference type="SAM" id="MobiDB-lite"/>
    </source>
</evidence>
<organism evidence="3 4">
    <name type="scientific">Malassezia sympodialis (strain ATCC 42132)</name>
    <name type="common">Atopic eczema-associated yeast</name>
    <dbReference type="NCBI Taxonomy" id="1230383"/>
    <lineage>
        <taxon>Eukaryota</taxon>
        <taxon>Fungi</taxon>
        <taxon>Dikarya</taxon>
        <taxon>Basidiomycota</taxon>
        <taxon>Ustilaginomycotina</taxon>
        <taxon>Malasseziomycetes</taxon>
        <taxon>Malasseziales</taxon>
        <taxon>Malasseziaceae</taxon>
        <taxon>Malassezia</taxon>
    </lineage>
</organism>